<evidence type="ECO:0000313" key="4">
    <source>
        <dbReference type="Proteomes" id="UP000321181"/>
    </source>
</evidence>
<name>A0A512DBI2_9CELL</name>
<keyword evidence="1" id="KW-0723">Serine/threonine-protein kinase</keyword>
<evidence type="ECO:0000256" key="1">
    <source>
        <dbReference type="ARBA" id="ARBA00022527"/>
    </source>
</evidence>
<dbReference type="EMBL" id="BJYY01000012">
    <property type="protein sequence ID" value="GEO33841.1"/>
    <property type="molecule type" value="Genomic_DNA"/>
</dbReference>
<gene>
    <name evidence="3" type="ORF">CAE01nite_15660</name>
</gene>
<comment type="caution">
    <text evidence="3">The sequence shown here is derived from an EMBL/GenBank/DDBJ whole genome shotgun (WGS) entry which is preliminary data.</text>
</comment>
<reference evidence="3 4" key="1">
    <citation type="submission" date="2019-07" db="EMBL/GenBank/DDBJ databases">
        <title>Whole genome shotgun sequence of Cellulomonas aerilata NBRC 106308.</title>
        <authorList>
            <person name="Hosoyama A."/>
            <person name="Uohara A."/>
            <person name="Ohji S."/>
            <person name="Ichikawa N."/>
        </authorList>
    </citation>
    <scope>NUCLEOTIDE SEQUENCE [LARGE SCALE GENOMIC DNA]</scope>
    <source>
        <strain evidence="3 4">NBRC 106308</strain>
    </source>
</reference>
<organism evidence="3 4">
    <name type="scientific">Cellulomonas aerilata</name>
    <dbReference type="NCBI Taxonomy" id="515326"/>
    <lineage>
        <taxon>Bacteria</taxon>
        <taxon>Bacillati</taxon>
        <taxon>Actinomycetota</taxon>
        <taxon>Actinomycetes</taxon>
        <taxon>Micrococcales</taxon>
        <taxon>Cellulomonadaceae</taxon>
        <taxon>Cellulomonas</taxon>
    </lineage>
</organism>
<dbReference type="OrthoDB" id="3297757at2"/>
<dbReference type="PANTHER" id="PTHR35526">
    <property type="entry name" value="ANTI-SIGMA-F FACTOR RSBW-RELATED"/>
    <property type="match status" value="1"/>
</dbReference>
<sequence>MDAGLPTARPPRGFVLVREWVIDTTHELSVLRGGLQGELSAIGVPLQEMHSVANDMVLVASELATNALKHGVPPTIVRLLRERETYLLDVADHDVSTTPRIAGGRAAGEGGFGLQIARRLALDVGWYTTETTKHVWARFPVSLPR</sequence>
<evidence type="ECO:0000259" key="2">
    <source>
        <dbReference type="Pfam" id="PF13581"/>
    </source>
</evidence>
<dbReference type="InterPro" id="IPR036890">
    <property type="entry name" value="HATPase_C_sf"/>
</dbReference>
<dbReference type="SUPFAM" id="SSF55874">
    <property type="entry name" value="ATPase domain of HSP90 chaperone/DNA topoisomerase II/histidine kinase"/>
    <property type="match status" value="1"/>
</dbReference>
<feature type="domain" description="Histidine kinase/HSP90-like ATPase" evidence="2">
    <location>
        <begin position="51"/>
        <end position="138"/>
    </location>
</feature>
<dbReference type="Gene3D" id="3.30.565.10">
    <property type="entry name" value="Histidine kinase-like ATPase, C-terminal domain"/>
    <property type="match status" value="1"/>
</dbReference>
<dbReference type="Proteomes" id="UP000321181">
    <property type="component" value="Unassembled WGS sequence"/>
</dbReference>
<dbReference type="CDD" id="cd16936">
    <property type="entry name" value="HATPase_RsbW-like"/>
    <property type="match status" value="1"/>
</dbReference>
<keyword evidence="4" id="KW-1185">Reference proteome</keyword>
<dbReference type="RefSeq" id="WP_146902434.1">
    <property type="nucleotide sequence ID" value="NZ_BAAARM010000002.1"/>
</dbReference>
<proteinExistence type="predicted"/>
<keyword evidence="1" id="KW-0418">Kinase</keyword>
<evidence type="ECO:0000313" key="3">
    <source>
        <dbReference type="EMBL" id="GEO33841.1"/>
    </source>
</evidence>
<dbReference type="GO" id="GO:0004674">
    <property type="term" value="F:protein serine/threonine kinase activity"/>
    <property type="evidence" value="ECO:0007669"/>
    <property type="project" value="UniProtKB-KW"/>
</dbReference>
<accession>A0A512DBI2</accession>
<dbReference type="InterPro" id="IPR003594">
    <property type="entry name" value="HATPase_dom"/>
</dbReference>
<protein>
    <recommendedName>
        <fullName evidence="2">Histidine kinase/HSP90-like ATPase domain-containing protein</fullName>
    </recommendedName>
</protein>
<dbReference type="Pfam" id="PF13581">
    <property type="entry name" value="HATPase_c_2"/>
    <property type="match status" value="1"/>
</dbReference>
<dbReference type="PANTHER" id="PTHR35526:SF3">
    <property type="entry name" value="ANTI-SIGMA-F FACTOR RSBW"/>
    <property type="match status" value="1"/>
</dbReference>
<dbReference type="InterPro" id="IPR050267">
    <property type="entry name" value="Anti-sigma-factor_SerPK"/>
</dbReference>
<keyword evidence="1" id="KW-0808">Transferase</keyword>
<dbReference type="AlphaFoldDB" id="A0A512DBI2"/>